<dbReference type="Proteomes" id="UP001236369">
    <property type="component" value="Unassembled WGS sequence"/>
</dbReference>
<comment type="caution">
    <text evidence="1">The sequence shown here is derived from an EMBL/GenBank/DDBJ whole genome shotgun (WGS) entry which is preliminary data.</text>
</comment>
<reference evidence="1 2" key="1">
    <citation type="submission" date="2023-07" db="EMBL/GenBank/DDBJ databases">
        <title>Genomic Encyclopedia of Type Strains, Phase IV (KMG-IV): sequencing the most valuable type-strain genomes for metagenomic binning, comparative biology and taxonomic classification.</title>
        <authorList>
            <person name="Goeker M."/>
        </authorList>
    </citation>
    <scope>NUCLEOTIDE SEQUENCE [LARGE SCALE GENOMIC DNA]</scope>
    <source>
        <strain evidence="1 2">DSM 19562</strain>
    </source>
</reference>
<protein>
    <submittedName>
        <fullName evidence="1">Uncharacterized protein</fullName>
    </submittedName>
</protein>
<dbReference type="RefSeq" id="WP_238247110.1">
    <property type="nucleotide sequence ID" value="NZ_BPQX01000003.1"/>
</dbReference>
<dbReference type="EMBL" id="JAUSVV010000017">
    <property type="protein sequence ID" value="MDQ0444862.1"/>
    <property type="molecule type" value="Genomic_DNA"/>
</dbReference>
<evidence type="ECO:0000313" key="2">
    <source>
        <dbReference type="Proteomes" id="UP001236369"/>
    </source>
</evidence>
<gene>
    <name evidence="1" type="ORF">QO016_004387</name>
</gene>
<accession>A0ABU0HRA5</accession>
<proteinExistence type="predicted"/>
<organism evidence="1 2">
    <name type="scientific">Methylobacterium persicinum</name>
    <dbReference type="NCBI Taxonomy" id="374426"/>
    <lineage>
        <taxon>Bacteria</taxon>
        <taxon>Pseudomonadati</taxon>
        <taxon>Pseudomonadota</taxon>
        <taxon>Alphaproteobacteria</taxon>
        <taxon>Hyphomicrobiales</taxon>
        <taxon>Methylobacteriaceae</taxon>
        <taxon>Methylobacterium</taxon>
    </lineage>
</organism>
<evidence type="ECO:0000313" key="1">
    <source>
        <dbReference type="EMBL" id="MDQ0444862.1"/>
    </source>
</evidence>
<name>A0ABU0HRA5_9HYPH</name>
<sequence length="126" mass="14141">MILDSSLKLTPAMVAVGIDSETTRRRLRRKWKPVSERYLREARQRREAAAAEQMRQTLQQIGEMAGRFMIGAGIISEQIRAGLARWADENRDTVAGVRAAAEQIRTLQLRVASAKALGVIDQNPNR</sequence>
<keyword evidence="2" id="KW-1185">Reference proteome</keyword>